<organism evidence="1 2">
    <name type="scientific">Xenorhabdus lircayensis</name>
    <dbReference type="NCBI Taxonomy" id="2763499"/>
    <lineage>
        <taxon>Bacteria</taxon>
        <taxon>Pseudomonadati</taxon>
        <taxon>Pseudomonadota</taxon>
        <taxon>Gammaproteobacteria</taxon>
        <taxon>Enterobacterales</taxon>
        <taxon>Morganellaceae</taxon>
        <taxon>Xenorhabdus</taxon>
    </lineage>
</organism>
<evidence type="ECO:0000313" key="1">
    <source>
        <dbReference type="EMBL" id="MBI6547719.1"/>
    </source>
</evidence>
<reference evidence="1 2" key="1">
    <citation type="submission" date="2020-08" db="EMBL/GenBank/DDBJ databases">
        <title>Description of Xenorhabdus lircayensis sp. nov., the symbiotic bacterium associated with the entomopathogenic nematode Steirnernema unicornum.</title>
        <authorList>
            <person name="Castaneda-Alvarez C."/>
            <person name="Prodan S."/>
            <person name="Zamorano A."/>
            <person name="San-Blas E."/>
            <person name="Aballay E."/>
        </authorList>
    </citation>
    <scope>NUCLEOTIDE SEQUENCE [LARGE SCALE GENOMIC DNA]</scope>
    <source>
        <strain evidence="1 2">VLS</strain>
    </source>
</reference>
<sequence>MNKYVQSSFDLLSNIRFFSLSTHDPDADSVWSSTMFYIPKYNPLTLIWYSKQDTRHSQELHINPCVSGTIYSSRVMPDSSLDLAGSQFVGHACQVPDEQLQETYDYFFLKTYPDENIRKKKARPISDYQGHAIRRFYELEIQAWWVYDSDAWSQHQDDDRVQVPLDELLYPPKGSER</sequence>
<keyword evidence="2" id="KW-1185">Reference proteome</keyword>
<proteinExistence type="predicted"/>
<dbReference type="Gene3D" id="2.30.110.10">
    <property type="entry name" value="Electron Transport, Fmn-binding Protein, Chain A"/>
    <property type="match status" value="1"/>
</dbReference>
<evidence type="ECO:0000313" key="2">
    <source>
        <dbReference type="Proteomes" id="UP000696184"/>
    </source>
</evidence>
<dbReference type="RefSeq" id="WP_198688522.1">
    <property type="nucleotide sequence ID" value="NZ_CAWPUD010000017.1"/>
</dbReference>
<name>A0ABS0U2K9_9GAMM</name>
<comment type="caution">
    <text evidence="1">The sequence shown here is derived from an EMBL/GenBank/DDBJ whole genome shotgun (WGS) entry which is preliminary data.</text>
</comment>
<dbReference type="SUPFAM" id="SSF50475">
    <property type="entry name" value="FMN-binding split barrel"/>
    <property type="match status" value="1"/>
</dbReference>
<gene>
    <name evidence="1" type="ORF">H8A87_03015</name>
</gene>
<dbReference type="InterPro" id="IPR012349">
    <property type="entry name" value="Split_barrel_FMN-bd"/>
</dbReference>
<dbReference type="EMBL" id="JACOII010000020">
    <property type="protein sequence ID" value="MBI6547719.1"/>
    <property type="molecule type" value="Genomic_DNA"/>
</dbReference>
<dbReference type="Proteomes" id="UP000696184">
    <property type="component" value="Unassembled WGS sequence"/>
</dbReference>
<protein>
    <submittedName>
        <fullName evidence="1">Pyridoxamine 5'-phosphate oxidase family protein</fullName>
    </submittedName>
</protein>
<accession>A0ABS0U2K9</accession>